<dbReference type="SUPFAM" id="SSF53756">
    <property type="entry name" value="UDP-Glycosyltransferase/glycogen phosphorylase"/>
    <property type="match status" value="1"/>
</dbReference>
<feature type="domain" description="Glycosyl transferase family 1" evidence="1">
    <location>
        <begin position="197"/>
        <end position="298"/>
    </location>
</feature>
<evidence type="ECO:0000313" key="3">
    <source>
        <dbReference type="EMBL" id="AHM57167.1"/>
    </source>
</evidence>
<dbReference type="PATRIC" id="fig|1286171.3.peg.1835"/>
<dbReference type="Proteomes" id="UP000019591">
    <property type="component" value="Chromosome"/>
</dbReference>
<dbReference type="PANTHER" id="PTHR12526">
    <property type="entry name" value="GLYCOSYLTRANSFERASE"/>
    <property type="match status" value="1"/>
</dbReference>
<dbReference type="InterPro" id="IPR001296">
    <property type="entry name" value="Glyco_trans_1"/>
</dbReference>
<gene>
    <name evidence="3" type="ORF">EAL2_c18860</name>
</gene>
<dbReference type="GO" id="GO:0016757">
    <property type="term" value="F:glycosyltransferase activity"/>
    <property type="evidence" value="ECO:0007669"/>
    <property type="project" value="InterPro"/>
</dbReference>
<dbReference type="CDD" id="cd03801">
    <property type="entry name" value="GT4_PimA-like"/>
    <property type="match status" value="1"/>
</dbReference>
<organism evidence="3 4">
    <name type="scientific">Peptoclostridium acidaminophilum DSM 3953</name>
    <dbReference type="NCBI Taxonomy" id="1286171"/>
    <lineage>
        <taxon>Bacteria</taxon>
        <taxon>Bacillati</taxon>
        <taxon>Bacillota</taxon>
        <taxon>Clostridia</taxon>
        <taxon>Peptostreptococcales</taxon>
        <taxon>Peptoclostridiaceae</taxon>
        <taxon>Peptoclostridium</taxon>
    </lineage>
</organism>
<dbReference type="EMBL" id="CP007452">
    <property type="protein sequence ID" value="AHM57167.1"/>
    <property type="molecule type" value="Genomic_DNA"/>
</dbReference>
<evidence type="ECO:0000313" key="4">
    <source>
        <dbReference type="Proteomes" id="UP000019591"/>
    </source>
</evidence>
<keyword evidence="4" id="KW-1185">Reference proteome</keyword>
<dbReference type="Pfam" id="PF13439">
    <property type="entry name" value="Glyco_transf_4"/>
    <property type="match status" value="1"/>
</dbReference>
<dbReference type="Pfam" id="PF00534">
    <property type="entry name" value="Glycos_transf_1"/>
    <property type="match status" value="1"/>
</dbReference>
<feature type="domain" description="Glycosyltransferase subfamily 4-like N-terminal" evidence="2">
    <location>
        <begin position="13"/>
        <end position="152"/>
    </location>
</feature>
<dbReference type="PANTHER" id="PTHR12526:SF630">
    <property type="entry name" value="GLYCOSYLTRANSFERASE"/>
    <property type="match status" value="1"/>
</dbReference>
<dbReference type="RefSeq" id="WP_025436119.1">
    <property type="nucleotide sequence ID" value="NZ_CP007452.1"/>
</dbReference>
<evidence type="ECO:0000259" key="1">
    <source>
        <dbReference type="Pfam" id="PF00534"/>
    </source>
</evidence>
<evidence type="ECO:0000259" key="2">
    <source>
        <dbReference type="Pfam" id="PF13439"/>
    </source>
</evidence>
<accession>W8TLW8</accession>
<dbReference type="AlphaFoldDB" id="W8TLW8"/>
<sequence length="354" mass="40808">MKVALIGSCSPPFGGIEVHIKRLADMLEKSGMQVVIYDLENISESDDIRVKKIARAKLWTPWYFFTINEDVIHVHTLSWKHRAAMTLIARVRRKKIILTFHSLRDEIENMSQSEKALVRYVLKNADVFIAVSDKVAEKLEAWGCIKDRIRKITGFLPPDLEETELPENMLDFIASHKLIISANGSNMNFYKGYDLYGLDMLVELCGRISNKYDLGFLYCISRGYINNQEYYEHIKGVIREKGIEDRFMFVHENLEFSSILKRSDVFIRPTNTDGYAVSLAEALYAGIPSISSDAAERPLGTIIFKTRDIEDLCKRTVDVIENIEMHKKRLEYVEKEENGERLLKVYSDLFAEEG</sequence>
<name>W8TLW8_PEPAC</name>
<reference evidence="3 4" key="1">
    <citation type="journal article" date="2014" name="Genome Announc.">
        <title>Complete Genome Sequence of Amino Acid-Utilizing Eubacterium acidaminophilum al-2 (DSM 3953).</title>
        <authorList>
            <person name="Poehlein A."/>
            <person name="Andreesen J.R."/>
            <person name="Daniel R."/>
        </authorList>
    </citation>
    <scope>NUCLEOTIDE SEQUENCE [LARGE SCALE GENOMIC DNA]</scope>
    <source>
        <strain evidence="3 4">DSM 3953</strain>
    </source>
</reference>
<dbReference type="eggNOG" id="COG0438">
    <property type="taxonomic scope" value="Bacteria"/>
</dbReference>
<dbReference type="OrthoDB" id="9806653at2"/>
<dbReference type="HOGENOM" id="CLU_009583_4_0_9"/>
<dbReference type="KEGG" id="eac:EAL2_c18860"/>
<dbReference type="InterPro" id="IPR028098">
    <property type="entry name" value="Glyco_trans_4-like_N"/>
</dbReference>
<dbReference type="Gene3D" id="3.40.50.2000">
    <property type="entry name" value="Glycogen Phosphorylase B"/>
    <property type="match status" value="2"/>
</dbReference>
<keyword evidence="3" id="KW-0808">Transferase</keyword>
<dbReference type="STRING" id="1286171.EAL2_c18860"/>
<protein>
    <submittedName>
        <fullName evidence="3">Putative glycosyltransferase</fullName>
    </submittedName>
</protein>
<proteinExistence type="predicted"/>